<name>A0A2I4DMM7_JUGRE</name>
<dbReference type="InterPro" id="IPR011766">
    <property type="entry name" value="TPP_enzyme_TPP-bd"/>
</dbReference>
<dbReference type="GO" id="GO:0009234">
    <property type="term" value="P:menaquinone biosynthetic process"/>
    <property type="evidence" value="ECO:0007669"/>
    <property type="project" value="InterPro"/>
</dbReference>
<evidence type="ECO:0000256" key="4">
    <source>
        <dbReference type="ARBA" id="ARBA00023052"/>
    </source>
</evidence>
<evidence type="ECO:0000256" key="3">
    <source>
        <dbReference type="ARBA" id="ARBA00022842"/>
    </source>
</evidence>
<dbReference type="InterPro" id="IPR036849">
    <property type="entry name" value="Enolase-like_C_sf"/>
</dbReference>
<dbReference type="FunCoup" id="A0A2I4DMM7">
    <property type="interactions" value="1487"/>
</dbReference>
<dbReference type="CDD" id="cd07037">
    <property type="entry name" value="TPP_PYR_MenD"/>
    <property type="match status" value="1"/>
</dbReference>
<dbReference type="GO" id="GO:0046872">
    <property type="term" value="F:metal ion binding"/>
    <property type="evidence" value="ECO:0007669"/>
    <property type="project" value="UniProtKB-KW"/>
</dbReference>
<protein>
    <submittedName>
        <fullName evidence="8">Protein PHYLLO, chloroplastic isoform X1</fullName>
    </submittedName>
</protein>
<organism evidence="7 8">
    <name type="scientific">Juglans regia</name>
    <name type="common">English walnut</name>
    <dbReference type="NCBI Taxonomy" id="51240"/>
    <lineage>
        <taxon>Eukaryota</taxon>
        <taxon>Viridiplantae</taxon>
        <taxon>Streptophyta</taxon>
        <taxon>Embryophyta</taxon>
        <taxon>Tracheophyta</taxon>
        <taxon>Spermatophyta</taxon>
        <taxon>Magnoliopsida</taxon>
        <taxon>eudicotyledons</taxon>
        <taxon>Gunneridae</taxon>
        <taxon>Pentapetalae</taxon>
        <taxon>rosids</taxon>
        <taxon>fabids</taxon>
        <taxon>Fagales</taxon>
        <taxon>Juglandaceae</taxon>
        <taxon>Juglans</taxon>
    </lineage>
</organism>
<dbReference type="Gene3D" id="3.30.390.10">
    <property type="entry name" value="Enolase-like, N-terminal domain"/>
    <property type="match status" value="1"/>
</dbReference>
<dbReference type="STRING" id="51240.A0A2I4DMM7"/>
<reference evidence="8" key="1">
    <citation type="submission" date="2025-08" db="UniProtKB">
        <authorList>
            <consortium name="RefSeq"/>
        </authorList>
    </citation>
    <scope>IDENTIFICATION</scope>
    <source>
        <tissue evidence="8">Leaves</tissue>
    </source>
</reference>
<keyword evidence="5" id="KW-0464">Manganese</keyword>
<dbReference type="SUPFAM" id="SSF51604">
    <property type="entry name" value="Enolase C-terminal domain-like"/>
    <property type="match status" value="1"/>
</dbReference>
<gene>
    <name evidence="8" type="primary">LOC108981645</name>
</gene>
<dbReference type="CDD" id="cd02009">
    <property type="entry name" value="TPP_SHCHC_synthase"/>
    <property type="match status" value="1"/>
</dbReference>
<evidence type="ECO:0000256" key="1">
    <source>
        <dbReference type="ARBA" id="ARBA00022679"/>
    </source>
</evidence>
<dbReference type="NCBIfam" id="TIGR00173">
    <property type="entry name" value="menD"/>
    <property type="match status" value="1"/>
</dbReference>
<dbReference type="GO" id="GO:0070204">
    <property type="term" value="F:2-succinyl-5-enolpyruvyl-6-hydroxy-3-cyclohexene-1-carboxylic-acid synthase activity"/>
    <property type="evidence" value="ECO:0007669"/>
    <property type="project" value="InterPro"/>
</dbReference>
<evidence type="ECO:0000256" key="2">
    <source>
        <dbReference type="ARBA" id="ARBA00022723"/>
    </source>
</evidence>
<dbReference type="InterPro" id="IPR032264">
    <property type="entry name" value="MenD_middle"/>
</dbReference>
<dbReference type="SFLD" id="SFLDF00009">
    <property type="entry name" value="o-succinylbenzoate_synthase"/>
    <property type="match status" value="1"/>
</dbReference>
<evidence type="ECO:0000256" key="5">
    <source>
        <dbReference type="ARBA" id="ARBA00023211"/>
    </source>
</evidence>
<dbReference type="PANTHER" id="PTHR42916:SF1">
    <property type="entry name" value="PROTEIN PHYLLO, CHLOROPLASTIC"/>
    <property type="match status" value="1"/>
</dbReference>
<dbReference type="SUPFAM" id="SSF53474">
    <property type="entry name" value="alpha/beta-Hydrolases"/>
    <property type="match status" value="1"/>
</dbReference>
<dbReference type="InterPro" id="IPR029035">
    <property type="entry name" value="DHS-like_NAD/FAD-binding_dom"/>
</dbReference>
<dbReference type="InterPro" id="IPR012001">
    <property type="entry name" value="Thiamin_PyroP_enz_TPP-bd_dom"/>
</dbReference>
<keyword evidence="3" id="KW-0460">Magnesium</keyword>
<dbReference type="SFLD" id="SFLDS00001">
    <property type="entry name" value="Enolase"/>
    <property type="match status" value="1"/>
</dbReference>
<dbReference type="SUPFAM" id="SSF54826">
    <property type="entry name" value="Enolase N-terminal domain-like"/>
    <property type="match status" value="1"/>
</dbReference>
<dbReference type="Gene3D" id="3.20.20.120">
    <property type="entry name" value="Enolase-like C-terminal domain"/>
    <property type="match status" value="1"/>
</dbReference>
<keyword evidence="7" id="KW-1185">Reference proteome</keyword>
<dbReference type="InterPro" id="IPR018110">
    <property type="entry name" value="Mandel_Rmase/mucon_lact_enz_CS"/>
</dbReference>
<dbReference type="InterPro" id="IPR004433">
    <property type="entry name" value="MenaQ_synth_MenD"/>
</dbReference>
<dbReference type="RefSeq" id="XP_018808414.2">
    <property type="nucleotide sequence ID" value="XM_018952869.2"/>
</dbReference>
<dbReference type="InterPro" id="IPR029061">
    <property type="entry name" value="THDP-binding"/>
</dbReference>
<keyword evidence="1" id="KW-0808">Transferase</keyword>
<dbReference type="InterPro" id="IPR000073">
    <property type="entry name" value="AB_hydrolase_1"/>
</dbReference>
<dbReference type="PANTHER" id="PTHR42916">
    <property type="entry name" value="2-SUCCINYL-5-ENOLPYRUVYL-6-HYDROXY-3-CYCLOHEXENE-1-CARBOXYLATE SYNTHASE"/>
    <property type="match status" value="1"/>
</dbReference>
<dbReference type="GO" id="GO:0016829">
    <property type="term" value="F:lyase activity"/>
    <property type="evidence" value="ECO:0007669"/>
    <property type="project" value="UniProtKB-KW"/>
</dbReference>
<sequence>MISQASLSNGSFCPLSNLHYSTKRSLPRSMRPPVLPFLGRNSRRFDLLRLPPDPTLQVVEAVRYDGPVVEVGDLAGIEDGELEFETCVARTLPPALTLEQGLQTINEAVEELKMNPPSSSSGILRFQVAVPPGPKALNWFCCQPEESSVYPLFFLSKNTDDPTDKSLYLKKSSGVFGIGAAIYFKDSSSSSSRSSTKRYLSIDSTFIMAYGFMDVNFNIESSSMMHEAGSSYFFVPQIELDEHDGVSILAVTIAWNDSSLCSFEEALCSYEFSLKQASSHSWPHSKSIRSTLGKLNAVEDKTLSMVYMNLLSQGRREVMADIIELKEAPSSSQFCIRLSPAIAVASNMLDHTSEMCYSAQDCANINAVWASLIVEECTRLGLTYFCVAPGSRSTPLAIAASAHPLVTCIACFDERSLAFHAVGYARGSQTPAVVITSSGTAVSNLLPAVVEASQDFVPLLLLTADRPPELIDCGANQAINQVNHFGSFVRLFSSLPAATDQISARVLLTTIDSGVYRATSSPRGPVHINCPFREPLENTPKNWVPSCLKGLDFWMSNAEPFTKYIQAQNSRAFTNTNSQMTEILNVIQSAKNGLLLIGEIQTEDEIWAAILLAKHLQWPTVADILSGLRLRKLLAFPELQENFIFADHLDHALISDSVRDWLQPDVIIQIGSRITSKRVSQMLEKCSPRSYIMVEKHPFRHDPSHIMTHRIQSTIVEFADCLLKAKSPQKNSKWSSFLHILNTMVSWEITFQIGSKYPLTEPQAARVISEALSCKSALFIGNSMPIRNFDMYGHNGSECIHSVAATTLNSELPCHGILVAGNRGASGIDGLLSTAVGFAVGCNKRVLCVFGDVSFLHDTNGLSLLSQRNLRKPMTVIVINNHGGAIFSHLPIAKRAEPSIMKQFFYTEHNVSIRSLCAAHGVKHLPVQTKMELQDALMISQGDEMDCVIEVESSIDANATYASILRQYASQAANHAVSVLSRFSVQDSISHGNFLCKVERMEYSLFRIRLSAPSTLTSVDHDHTKLYREGYMLSLYLEDGSVGLGEVAPLEIDRENMLDVEQQLRFILHVIKGKKISFFLPLLKGSFSSWIWNNLGIPPSSVFPSVRCGLEMAILNAIAARQGSSLLNILQPNTVEKEKSESSSKVKICALLDPKGTPSEVADAATALVEEGFTAIKLKVGRRGNPMHDATVIQEVRKRVGSQIDLRADANRNWTLEEAVQFGSLVKDCDLQYIEEPVQDENDIIKFCEESGLPVALDETIANFQENTLEKLGKYTHPGIVAVVIKPSVIGGFENAALVARWAQHQGKMAVVSAAYESGLGLSAYIQFSCYLELQNADLCKVMKNEPIPSIAHGLGTYRWLEEDVTTAPLRIDRDPSSGFIEASVADANRVLQKLQINHNVILRKFTGEQVSTYQLNVDVKGFSCSIKVHEVGQRTNASLVQDDTVLFLHGFLGTGEDWIPIMKAISGSARCISIDIPCHGGSKIQNHSAKDATQHPSLSIEVVADLLYKMINQITPGKVICVGYSMGARIALHMALRFSDKIKGAVVIAGSPGLKDKAARKVRTAKDDSKAHSLLAHGLQPFVDTWYTADLWNSLRGHPHFNQIVTSRLQHDDERNLAKALADLSVGRQLSLWDDLKHCKTPLLLVHGDKDTKFKKIAREMYHEVSNGLKSGDESREEMHEIVEVPNSGHAAHLENPLSIIKALRQYLTKLRTTSFQSTESSSYTEL</sequence>
<dbReference type="Gramene" id="Jr13_13610_p1">
    <property type="protein sequence ID" value="cds.Jr13_13610_p1"/>
    <property type="gene ID" value="Jr13_13610"/>
</dbReference>
<proteinExistence type="inferred from homology"/>
<dbReference type="PROSITE" id="PS00909">
    <property type="entry name" value="MR_MLE_2"/>
    <property type="match status" value="1"/>
</dbReference>
<dbReference type="NCBIfam" id="TIGR01927">
    <property type="entry name" value="menC_gam_Gplu"/>
    <property type="match status" value="1"/>
</dbReference>
<keyword evidence="2" id="KW-0479">Metal-binding</keyword>
<evidence type="ECO:0000313" key="8">
    <source>
        <dbReference type="RefSeq" id="XP_018808414.2"/>
    </source>
</evidence>
<dbReference type="HAMAP" id="MF_01659">
    <property type="entry name" value="MenD"/>
    <property type="match status" value="1"/>
</dbReference>
<dbReference type="InterPro" id="IPR029058">
    <property type="entry name" value="AB_hydrolase_fold"/>
</dbReference>
<dbReference type="Pfam" id="PF13378">
    <property type="entry name" value="MR_MLE_C"/>
    <property type="match status" value="1"/>
</dbReference>
<dbReference type="Pfam" id="PF02775">
    <property type="entry name" value="TPP_enzyme_C"/>
    <property type="match status" value="1"/>
</dbReference>
<dbReference type="GO" id="GO:0009063">
    <property type="term" value="P:amino acid catabolic process"/>
    <property type="evidence" value="ECO:0007669"/>
    <property type="project" value="InterPro"/>
</dbReference>
<dbReference type="Proteomes" id="UP000235220">
    <property type="component" value="Chromosome 13"/>
</dbReference>
<evidence type="ECO:0000256" key="6">
    <source>
        <dbReference type="ARBA" id="ARBA00023239"/>
    </source>
</evidence>
<dbReference type="GO" id="GO:0030976">
    <property type="term" value="F:thiamine pyrophosphate binding"/>
    <property type="evidence" value="ECO:0007669"/>
    <property type="project" value="InterPro"/>
</dbReference>
<dbReference type="SUPFAM" id="SSF52467">
    <property type="entry name" value="DHS-like NAD/FAD-binding domain"/>
    <property type="match status" value="1"/>
</dbReference>
<dbReference type="Pfam" id="PF00561">
    <property type="entry name" value="Abhydrolase_1"/>
    <property type="match status" value="1"/>
</dbReference>
<keyword evidence="6" id="KW-0456">Lyase</keyword>
<dbReference type="Pfam" id="PF02776">
    <property type="entry name" value="TPP_enzyme_N"/>
    <property type="match status" value="1"/>
</dbReference>
<dbReference type="SFLD" id="SFLDG00180">
    <property type="entry name" value="muconate_cycloisomerase"/>
    <property type="match status" value="1"/>
</dbReference>
<dbReference type="OrthoDB" id="8119704at2759"/>
<dbReference type="Pfam" id="PF16582">
    <property type="entry name" value="TPP_enzyme_M_2"/>
    <property type="match status" value="1"/>
</dbReference>
<dbReference type="InterPro" id="IPR029065">
    <property type="entry name" value="Enolase_C-like"/>
</dbReference>
<dbReference type="InterPro" id="IPR013342">
    <property type="entry name" value="Mandelate_racemase_C"/>
</dbReference>
<keyword evidence="4" id="KW-0786">Thiamine pyrophosphate</keyword>
<dbReference type="KEGG" id="jre:108981645"/>
<dbReference type="Gene3D" id="3.40.50.1820">
    <property type="entry name" value="alpha/beta hydrolase"/>
    <property type="match status" value="1"/>
</dbReference>
<dbReference type="SMART" id="SM00922">
    <property type="entry name" value="MR_MLE"/>
    <property type="match status" value="1"/>
</dbReference>
<dbReference type="Gene3D" id="3.40.50.970">
    <property type="match status" value="2"/>
</dbReference>
<accession>A0A2I4DMM7</accession>
<dbReference type="Gene3D" id="3.40.50.1220">
    <property type="entry name" value="TPP-binding domain"/>
    <property type="match status" value="1"/>
</dbReference>
<dbReference type="GeneID" id="108981645"/>
<dbReference type="InterPro" id="IPR029017">
    <property type="entry name" value="Enolase-like_N"/>
</dbReference>
<evidence type="ECO:0000313" key="7">
    <source>
        <dbReference type="Proteomes" id="UP000235220"/>
    </source>
</evidence>
<dbReference type="SUPFAM" id="SSF52518">
    <property type="entry name" value="Thiamin diphosphate-binding fold (THDP-binding)"/>
    <property type="match status" value="2"/>
</dbReference>